<evidence type="ECO:0000313" key="2">
    <source>
        <dbReference type="Proteomes" id="UP000223596"/>
    </source>
</evidence>
<organism evidence="1 2">
    <name type="scientific">Acetivibrio thermocellus AD2</name>
    <dbReference type="NCBI Taxonomy" id="1138384"/>
    <lineage>
        <taxon>Bacteria</taxon>
        <taxon>Bacillati</taxon>
        <taxon>Bacillota</taxon>
        <taxon>Clostridia</taxon>
        <taxon>Eubacteriales</taxon>
        <taxon>Oscillospiraceae</taxon>
        <taxon>Acetivibrio</taxon>
    </lineage>
</organism>
<reference evidence="1 2" key="1">
    <citation type="submission" date="2017-09" db="EMBL/GenBank/DDBJ databases">
        <title>Evaluation of Pacific Biosciences Sequencing Technology to Finishing C. thermocellum Genome Sequences.</title>
        <authorList>
            <person name="Brown S."/>
        </authorList>
    </citation>
    <scope>NUCLEOTIDE SEQUENCE [LARGE SCALE GENOMIC DNA]</scope>
    <source>
        <strain evidence="1 2">AD2</strain>
    </source>
</reference>
<name>A0AB36TFA5_ACETH</name>
<evidence type="ECO:0000313" key="1">
    <source>
        <dbReference type="EMBL" id="PFH02499.1"/>
    </source>
</evidence>
<proteinExistence type="predicted"/>
<dbReference type="Proteomes" id="UP000223596">
    <property type="component" value="Unassembled WGS sequence"/>
</dbReference>
<comment type="caution">
    <text evidence="1">The sequence shown here is derived from an EMBL/GenBank/DDBJ whole genome shotgun (WGS) entry which is preliminary data.</text>
</comment>
<dbReference type="AlphaFoldDB" id="A0AB36TFA5"/>
<accession>A0AB36TFA5</accession>
<sequence>MFYADCFEIDSLKACENNAKILKRFLGIYEI</sequence>
<protein>
    <submittedName>
        <fullName evidence="1">Uncharacterized protein</fullName>
    </submittedName>
</protein>
<dbReference type="EMBL" id="PDBW01000001">
    <property type="protein sequence ID" value="PFH02499.1"/>
    <property type="molecule type" value="Genomic_DNA"/>
</dbReference>
<gene>
    <name evidence="1" type="ORF">M972_111277</name>
</gene>